<reference evidence="1 2" key="1">
    <citation type="submission" date="2019-05" db="EMBL/GenBank/DDBJ databases">
        <title>Another draft genome of Portunus trituberculatus and its Hox gene families provides insights of decapod evolution.</title>
        <authorList>
            <person name="Jeong J.-H."/>
            <person name="Song I."/>
            <person name="Kim S."/>
            <person name="Choi T."/>
            <person name="Kim D."/>
            <person name="Ryu S."/>
            <person name="Kim W."/>
        </authorList>
    </citation>
    <scope>NUCLEOTIDE SEQUENCE [LARGE SCALE GENOMIC DNA]</scope>
    <source>
        <tissue evidence="1">Muscle</tissue>
    </source>
</reference>
<name>A0A5B7K9D3_PORTR</name>
<organism evidence="1 2">
    <name type="scientific">Portunus trituberculatus</name>
    <name type="common">Swimming crab</name>
    <name type="synonym">Neptunus trituberculatus</name>
    <dbReference type="NCBI Taxonomy" id="210409"/>
    <lineage>
        <taxon>Eukaryota</taxon>
        <taxon>Metazoa</taxon>
        <taxon>Ecdysozoa</taxon>
        <taxon>Arthropoda</taxon>
        <taxon>Crustacea</taxon>
        <taxon>Multicrustacea</taxon>
        <taxon>Malacostraca</taxon>
        <taxon>Eumalacostraca</taxon>
        <taxon>Eucarida</taxon>
        <taxon>Decapoda</taxon>
        <taxon>Pleocyemata</taxon>
        <taxon>Brachyura</taxon>
        <taxon>Eubrachyura</taxon>
        <taxon>Portunoidea</taxon>
        <taxon>Portunidae</taxon>
        <taxon>Portuninae</taxon>
        <taxon>Portunus</taxon>
    </lineage>
</organism>
<dbReference type="Proteomes" id="UP000324222">
    <property type="component" value="Unassembled WGS sequence"/>
</dbReference>
<proteinExistence type="predicted"/>
<accession>A0A5B7K9D3</accession>
<protein>
    <submittedName>
        <fullName evidence="1">Uncharacterized protein</fullName>
    </submittedName>
</protein>
<gene>
    <name evidence="1" type="ORF">E2C01_098880</name>
</gene>
<keyword evidence="2" id="KW-1185">Reference proteome</keyword>
<dbReference type="AlphaFoldDB" id="A0A5B7K9D3"/>
<evidence type="ECO:0000313" key="2">
    <source>
        <dbReference type="Proteomes" id="UP000324222"/>
    </source>
</evidence>
<evidence type="ECO:0000313" key="1">
    <source>
        <dbReference type="EMBL" id="MPD03254.1"/>
    </source>
</evidence>
<comment type="caution">
    <text evidence="1">The sequence shown here is derived from an EMBL/GenBank/DDBJ whole genome shotgun (WGS) entry which is preliminary data.</text>
</comment>
<dbReference type="EMBL" id="VSRR010135377">
    <property type="protein sequence ID" value="MPD03254.1"/>
    <property type="molecule type" value="Genomic_DNA"/>
</dbReference>
<sequence>MGHIVKENVGEQLVNLTSERKVSIKGAKTVKEVAAAIMPGIASIKSVPVTTAVLTVVKDICRQVTAHFC</sequence>